<accession>A0A8J2ICU7</accession>
<dbReference type="RefSeq" id="XP_043170567.1">
    <property type="nucleotide sequence ID" value="XM_043314632.1"/>
</dbReference>
<evidence type="ECO:0008006" key="4">
    <source>
        <dbReference type="Google" id="ProtNLM"/>
    </source>
</evidence>
<feature type="signal peptide" evidence="1">
    <location>
        <begin position="1"/>
        <end position="20"/>
    </location>
</feature>
<name>A0A8J2ICU7_9PLEO</name>
<evidence type="ECO:0000313" key="2">
    <source>
        <dbReference type="EMBL" id="CAG5169145.1"/>
    </source>
</evidence>
<dbReference type="OrthoDB" id="2588159at2759"/>
<protein>
    <recommendedName>
        <fullName evidence="4">Secreted protein</fullName>
    </recommendedName>
</protein>
<dbReference type="PANTHER" id="PTHR36848">
    <property type="entry name" value="DNA-BINDING PROTEIN (PUTATIVE SECRETED PROTEIN)-RELATED"/>
    <property type="match status" value="1"/>
</dbReference>
<comment type="caution">
    <text evidence="2">The sequence shown here is derived from an EMBL/GenBank/DDBJ whole genome shotgun (WGS) entry which is preliminary data.</text>
</comment>
<reference evidence="2" key="1">
    <citation type="submission" date="2021-05" db="EMBL/GenBank/DDBJ databases">
        <authorList>
            <person name="Stam R."/>
        </authorList>
    </citation>
    <scope>NUCLEOTIDE SEQUENCE</scope>
    <source>
        <strain evidence="2">CS162</strain>
    </source>
</reference>
<feature type="chain" id="PRO_5035157765" description="Secreted protein" evidence="1">
    <location>
        <begin position="21"/>
        <end position="993"/>
    </location>
</feature>
<gene>
    <name evidence="2" type="ORF">ALTATR162_LOCUS7006</name>
</gene>
<organism evidence="2 3">
    <name type="scientific">Alternaria atra</name>
    <dbReference type="NCBI Taxonomy" id="119953"/>
    <lineage>
        <taxon>Eukaryota</taxon>
        <taxon>Fungi</taxon>
        <taxon>Dikarya</taxon>
        <taxon>Ascomycota</taxon>
        <taxon>Pezizomycotina</taxon>
        <taxon>Dothideomycetes</taxon>
        <taxon>Pleosporomycetidae</taxon>
        <taxon>Pleosporales</taxon>
        <taxon>Pleosporineae</taxon>
        <taxon>Pleosporaceae</taxon>
        <taxon>Alternaria</taxon>
        <taxon>Alternaria sect. Ulocladioides</taxon>
    </lineage>
</organism>
<dbReference type="PANTHER" id="PTHR36848:SF2">
    <property type="entry name" value="SECRETED PROTEIN"/>
    <property type="match status" value="1"/>
</dbReference>
<dbReference type="Pfam" id="PF17132">
    <property type="entry name" value="Glyco_hydro_106"/>
    <property type="match status" value="1"/>
</dbReference>
<keyword evidence="1" id="KW-0732">Signal</keyword>
<dbReference type="Proteomes" id="UP000676310">
    <property type="component" value="Unassembled WGS sequence"/>
</dbReference>
<dbReference type="AlphaFoldDB" id="A0A8J2ICU7"/>
<sequence>MRHSILPLVLSSFLTARAVGHILDDFEDPPLEYRPKFRYWLPDAEVDIDSVKKDVGQIAAVGSGGLEFLPYYQFGAPSTNWSEYGFGSEASRTVMRAAMSAADELGIFFDFAVGANQGQGVPAEAGSVGLALELAYVNITINHGQHFNGTLPLSTQPSDANLEYFMHPLQEFGQQNLTTVIAVEVVTNSTSSPHVVDVGRIIDLSEEVDLTSRHLDWQPPKDSLSQWRIMAWYQRYTNQRSINGGPDAVNFVQNGSWIIDWFSPAGAERLTKFFDEYLVPEQQDQELLSKVGQNAWQDSMEMNSALWWTHGFFEQFRTDRGYNIRKCLPLLIRTDTFWASQTIPYGETFESQNSTYGDRCNDDYRIVLQKGYKKYMGYMSEWAHSKVPVCHINTLILTVTLLDSVGLIDTPEGESLGFNDDPDLFRYMAGPAHMAGNSIISSECGAKKTAGYTQSIQDLLWHVRRGMATGITMNVFHGYAYSGPAFNTTWPGYTVFAYTITDMWGPCMPAWTHMNDTIAYVSRNQLLGQTGTPQVDIAFYMHEASFSGTAYQSNNLEHLGFTYDFLGPRSISDSNATIDSSSLTLGGPSYKALVFANQTKLTVEVAEQMKLFAEAGFPVFVIGRTDFHSAGMKGNESAVVSRIMENVLATHKNVIVLSSAKQLPNALVAKKIRPRTLIRHPSEKSRWYSFRRNTPNNEIVFLYNDGVNTETIDVKFEGVAEAVPYVLNAWTGAATPLVQYTTKADRIIAAITLDANQTMSIAFTRKTEGTTNVSGLPQPPRHVVRSALGHVEGFLHSDCGGNCSEIHAYLSRGHSKITLSNARTYKFDAAPPVATPLKFWNITIHDWQSDDDQYSIKTKITRHEFPESPLLPWKDLNATLLEDVSGTADYITEFATPTMETNQALGARLHLGAIKDSVRLWVNGARVFVDPTSAADIVVDITNYLSPSGMPNVVFAEVASNLYNRVRADSKSIESLGISASFTAGTYYQANPP</sequence>
<proteinExistence type="predicted"/>
<dbReference type="Gene3D" id="2.60.120.260">
    <property type="entry name" value="Galactose-binding domain-like"/>
    <property type="match status" value="1"/>
</dbReference>
<dbReference type="InterPro" id="IPR053161">
    <property type="entry name" value="Ulvan_degrading_GH"/>
</dbReference>
<evidence type="ECO:0000313" key="3">
    <source>
        <dbReference type="Proteomes" id="UP000676310"/>
    </source>
</evidence>
<dbReference type="SUPFAM" id="SSF49785">
    <property type="entry name" value="Galactose-binding domain-like"/>
    <property type="match status" value="1"/>
</dbReference>
<dbReference type="EMBL" id="CAJRGZ010000020">
    <property type="protein sequence ID" value="CAG5169145.1"/>
    <property type="molecule type" value="Genomic_DNA"/>
</dbReference>
<dbReference type="InterPro" id="IPR008979">
    <property type="entry name" value="Galactose-bd-like_sf"/>
</dbReference>
<dbReference type="GeneID" id="67018959"/>
<keyword evidence="3" id="KW-1185">Reference proteome</keyword>
<evidence type="ECO:0000256" key="1">
    <source>
        <dbReference type="SAM" id="SignalP"/>
    </source>
</evidence>